<dbReference type="AlphaFoldDB" id="A0A1S8MRD3"/>
<dbReference type="EMBL" id="LZYZ01000009">
    <property type="protein sequence ID" value="OOM06746.1"/>
    <property type="molecule type" value="Genomic_DNA"/>
</dbReference>
<evidence type="ECO:0000256" key="5">
    <source>
        <dbReference type="ARBA" id="ARBA00022692"/>
    </source>
</evidence>
<dbReference type="STRING" id="169679.CSACC_11440"/>
<dbReference type="PRINTS" id="PR00812">
    <property type="entry name" value="BCTERIALGSPF"/>
</dbReference>
<evidence type="ECO:0000256" key="8">
    <source>
        <dbReference type="SAM" id="Phobius"/>
    </source>
</evidence>
<dbReference type="InterPro" id="IPR018076">
    <property type="entry name" value="T2SS_GspF_dom"/>
</dbReference>
<comment type="subcellular location">
    <subcellularLocation>
        <location evidence="1">Cell inner membrane</location>
        <topology evidence="1">Multi-pass membrane protein</topology>
    </subcellularLocation>
</comment>
<evidence type="ECO:0000256" key="3">
    <source>
        <dbReference type="ARBA" id="ARBA00022475"/>
    </source>
</evidence>
<keyword evidence="6 8" id="KW-1133">Transmembrane helix</keyword>
<evidence type="ECO:0000256" key="4">
    <source>
        <dbReference type="ARBA" id="ARBA00022519"/>
    </source>
</evidence>
<feature type="domain" description="Type II secretion system protein GspF" evidence="9">
    <location>
        <begin position="270"/>
        <end position="392"/>
    </location>
</feature>
<proteinExistence type="inferred from homology"/>
<evidence type="ECO:0000313" key="11">
    <source>
        <dbReference type="Proteomes" id="UP000191154"/>
    </source>
</evidence>
<sequence length="402" mass="45178">MSRFKYRVMNSDGEKIEGNYEADSRDDVIDFISSNGYYPLMVQEVVESKDIKINFNRKVKLKDLSVFCRQFYTMLNAGVPILTCLEILSSQIENEKLRQATKQVSEEVERGGVLSDSMRKHKEVFPTLFVSLVASGEASGNLDEIMFRMATHYQKENKINNKVKSALIYPIILSLVAMVAIVFILTFVMPTFSQIFDESGTSLPLITRLLLGFSSGIAKNWILITIFIALVLFGFRIFFKTDEGVLTASKLKLKLPVLKKLNSMIIVSRFTRTLSTLIASGLPLVEALEIVAGVAGNIIVENALHKIRDKVIRGQGLYSSMKESEIFPEMLYSMIKIGEETGSLDDILNKTADFYDEELEATIQTSVAMIEPILIVIMGIIIGIMVISIMMPMFDSYSQMQK</sequence>
<evidence type="ECO:0000256" key="6">
    <source>
        <dbReference type="ARBA" id="ARBA00022989"/>
    </source>
</evidence>
<evidence type="ECO:0000256" key="1">
    <source>
        <dbReference type="ARBA" id="ARBA00004429"/>
    </source>
</evidence>
<reference evidence="10 11" key="1">
    <citation type="submission" date="2016-05" db="EMBL/GenBank/DDBJ databases">
        <title>Microbial solvent formation.</title>
        <authorList>
            <person name="Poehlein A."/>
            <person name="Montoya Solano J.D."/>
            <person name="Flitsch S."/>
            <person name="Krabben P."/>
            <person name="Duerre P."/>
            <person name="Daniel R."/>
        </authorList>
    </citation>
    <scope>NUCLEOTIDE SEQUENCE [LARGE SCALE GENOMIC DNA]</scope>
    <source>
        <strain evidence="10 11">L1-8</strain>
    </source>
</reference>
<dbReference type="PANTHER" id="PTHR30012:SF0">
    <property type="entry name" value="TYPE II SECRETION SYSTEM PROTEIN F-RELATED"/>
    <property type="match status" value="1"/>
</dbReference>
<feature type="transmembrane region" description="Helical" evidence="8">
    <location>
        <begin position="209"/>
        <end position="233"/>
    </location>
</feature>
<dbReference type="InterPro" id="IPR003004">
    <property type="entry name" value="GspF/PilC"/>
</dbReference>
<feature type="transmembrane region" description="Helical" evidence="8">
    <location>
        <begin position="167"/>
        <end position="189"/>
    </location>
</feature>
<dbReference type="Proteomes" id="UP000191154">
    <property type="component" value="Unassembled WGS sequence"/>
</dbReference>
<feature type="transmembrane region" description="Helical" evidence="8">
    <location>
        <begin position="373"/>
        <end position="394"/>
    </location>
</feature>
<evidence type="ECO:0000256" key="2">
    <source>
        <dbReference type="ARBA" id="ARBA00005745"/>
    </source>
</evidence>
<dbReference type="PANTHER" id="PTHR30012">
    <property type="entry name" value="GENERAL SECRETION PATHWAY PROTEIN"/>
    <property type="match status" value="1"/>
</dbReference>
<dbReference type="FunFam" id="1.20.81.30:FF:000001">
    <property type="entry name" value="Type II secretion system protein F"/>
    <property type="match status" value="2"/>
</dbReference>
<dbReference type="GO" id="GO:0005886">
    <property type="term" value="C:plasma membrane"/>
    <property type="evidence" value="ECO:0007669"/>
    <property type="project" value="UniProtKB-SubCell"/>
</dbReference>
<name>A0A1S8MRD3_CLOSA</name>
<protein>
    <submittedName>
        <fullName evidence="10">Type II secretion system protein F</fullName>
    </submittedName>
</protein>
<evidence type="ECO:0000259" key="9">
    <source>
        <dbReference type="Pfam" id="PF00482"/>
    </source>
</evidence>
<evidence type="ECO:0000313" key="10">
    <source>
        <dbReference type="EMBL" id="OOM06746.1"/>
    </source>
</evidence>
<comment type="caution">
    <text evidence="10">The sequence shown here is derived from an EMBL/GenBank/DDBJ whole genome shotgun (WGS) entry which is preliminary data.</text>
</comment>
<organism evidence="10 11">
    <name type="scientific">Clostridium saccharobutylicum</name>
    <dbReference type="NCBI Taxonomy" id="169679"/>
    <lineage>
        <taxon>Bacteria</taxon>
        <taxon>Bacillati</taxon>
        <taxon>Bacillota</taxon>
        <taxon>Clostridia</taxon>
        <taxon>Eubacteriales</taxon>
        <taxon>Clostridiaceae</taxon>
        <taxon>Clostridium</taxon>
    </lineage>
</organism>
<comment type="similarity">
    <text evidence="2">Belongs to the GSP F family.</text>
</comment>
<keyword evidence="7 8" id="KW-0472">Membrane</keyword>
<gene>
    <name evidence="10" type="primary">epsF_2</name>
    <name evidence="10" type="ORF">CLOSAC_41740</name>
</gene>
<dbReference type="Pfam" id="PF00482">
    <property type="entry name" value="T2SSF"/>
    <property type="match status" value="2"/>
</dbReference>
<evidence type="ECO:0000256" key="7">
    <source>
        <dbReference type="ARBA" id="ARBA00023136"/>
    </source>
</evidence>
<dbReference type="InterPro" id="IPR042094">
    <property type="entry name" value="T2SS_GspF_sf"/>
</dbReference>
<dbReference type="Gene3D" id="1.20.81.30">
    <property type="entry name" value="Type II secretion system (T2SS), domain F"/>
    <property type="match status" value="2"/>
</dbReference>
<keyword evidence="4" id="KW-0997">Cell inner membrane</keyword>
<feature type="domain" description="Type II secretion system protein GspF" evidence="9">
    <location>
        <begin position="67"/>
        <end position="190"/>
    </location>
</feature>
<accession>A0A1S8MRD3</accession>
<keyword evidence="5 8" id="KW-0812">Transmembrane</keyword>
<keyword evidence="3" id="KW-1003">Cell membrane</keyword>
<dbReference type="RefSeq" id="WP_077867160.1">
    <property type="nucleotide sequence ID" value="NZ_LZYZ01000009.1"/>
</dbReference>